<dbReference type="PANTHER" id="PTHR20859">
    <property type="entry name" value="INTERFERON/INTERLEUKIN RECEPTOR"/>
    <property type="match status" value="1"/>
</dbReference>
<evidence type="ECO:0000256" key="2">
    <source>
        <dbReference type="SAM" id="SignalP"/>
    </source>
</evidence>
<dbReference type="GO" id="GO:0005886">
    <property type="term" value="C:plasma membrane"/>
    <property type="evidence" value="ECO:0007669"/>
    <property type="project" value="TreeGrafter"/>
</dbReference>
<dbReference type="EMBL" id="JAHHUM010001539">
    <property type="protein sequence ID" value="KAK5610706.1"/>
    <property type="molecule type" value="Genomic_DNA"/>
</dbReference>
<keyword evidence="5" id="KW-1185">Reference proteome</keyword>
<feature type="domain" description="Fibronectin type-III" evidence="3">
    <location>
        <begin position="14"/>
        <end position="113"/>
    </location>
</feature>
<gene>
    <name evidence="4" type="ORF">CRENBAI_001043</name>
</gene>
<dbReference type="InterPro" id="IPR036116">
    <property type="entry name" value="FN3_sf"/>
</dbReference>
<comment type="caution">
    <text evidence="4">The sequence shown here is derived from an EMBL/GenBank/DDBJ whole genome shotgun (WGS) entry which is preliminary data.</text>
</comment>
<proteinExistence type="predicted"/>
<dbReference type="PANTHER" id="PTHR20859:SF91">
    <property type="match status" value="1"/>
</dbReference>
<evidence type="ECO:0000259" key="3">
    <source>
        <dbReference type="Pfam" id="PF01108"/>
    </source>
</evidence>
<feature type="signal peptide" evidence="2">
    <location>
        <begin position="1"/>
        <end position="29"/>
    </location>
</feature>
<evidence type="ECO:0000313" key="5">
    <source>
        <dbReference type="Proteomes" id="UP001311232"/>
    </source>
</evidence>
<dbReference type="InterPro" id="IPR050650">
    <property type="entry name" value="Type-II_Cytokine-TF_Rcpt"/>
</dbReference>
<evidence type="ECO:0000313" key="4">
    <source>
        <dbReference type="EMBL" id="KAK5610706.1"/>
    </source>
</evidence>
<protein>
    <recommendedName>
        <fullName evidence="3">Fibronectin type-III domain-containing protein</fullName>
    </recommendedName>
</protein>
<dbReference type="Pfam" id="PF01108">
    <property type="entry name" value="Tissue_fac"/>
    <property type="match status" value="1"/>
</dbReference>
<keyword evidence="1" id="KW-0472">Membrane</keyword>
<keyword evidence="2" id="KW-0732">Signal</keyword>
<organism evidence="4 5">
    <name type="scientific">Crenichthys baileyi</name>
    <name type="common">White River springfish</name>
    <dbReference type="NCBI Taxonomy" id="28760"/>
    <lineage>
        <taxon>Eukaryota</taxon>
        <taxon>Metazoa</taxon>
        <taxon>Chordata</taxon>
        <taxon>Craniata</taxon>
        <taxon>Vertebrata</taxon>
        <taxon>Euteleostomi</taxon>
        <taxon>Actinopterygii</taxon>
        <taxon>Neopterygii</taxon>
        <taxon>Teleostei</taxon>
        <taxon>Neoteleostei</taxon>
        <taxon>Acanthomorphata</taxon>
        <taxon>Ovalentaria</taxon>
        <taxon>Atherinomorphae</taxon>
        <taxon>Cyprinodontiformes</taxon>
        <taxon>Goodeidae</taxon>
        <taxon>Crenichthys</taxon>
    </lineage>
</organism>
<keyword evidence="1" id="KW-1133">Transmembrane helix</keyword>
<keyword evidence="1" id="KW-0812">Transmembrane</keyword>
<feature type="chain" id="PRO_5043653732" description="Fibronectin type-III domain-containing protein" evidence="2">
    <location>
        <begin position="30"/>
        <end position="296"/>
    </location>
</feature>
<feature type="transmembrane region" description="Helical" evidence="1">
    <location>
        <begin position="225"/>
        <end position="246"/>
    </location>
</feature>
<accession>A0AAV9RP00</accession>
<reference evidence="4 5" key="1">
    <citation type="submission" date="2021-06" db="EMBL/GenBank/DDBJ databases">
        <authorList>
            <person name="Palmer J.M."/>
        </authorList>
    </citation>
    <scope>NUCLEOTIDE SEQUENCE [LARGE SCALE GENOMIC DNA]</scope>
    <source>
        <strain evidence="4 5">MEX-2019</strain>
        <tissue evidence="4">Muscle</tissue>
    </source>
</reference>
<dbReference type="InterPro" id="IPR013783">
    <property type="entry name" value="Ig-like_fold"/>
</dbReference>
<name>A0AAV9RP00_9TELE</name>
<dbReference type="AlphaFoldDB" id="A0AAV9RP00"/>
<dbReference type="Gene3D" id="2.60.40.10">
    <property type="entry name" value="Immunoglobulins"/>
    <property type="match status" value="1"/>
</dbReference>
<dbReference type="Proteomes" id="UP001311232">
    <property type="component" value="Unassembled WGS sequence"/>
</dbReference>
<dbReference type="SUPFAM" id="SSF49265">
    <property type="entry name" value="Fibronectin type III"/>
    <property type="match status" value="2"/>
</dbReference>
<evidence type="ECO:0000256" key="1">
    <source>
        <dbReference type="SAM" id="Phobius"/>
    </source>
</evidence>
<dbReference type="InterPro" id="IPR003961">
    <property type="entry name" value="FN3_dom"/>
</dbReference>
<dbReference type="GO" id="GO:0004896">
    <property type="term" value="F:cytokine receptor activity"/>
    <property type="evidence" value="ECO:0007669"/>
    <property type="project" value="TreeGrafter"/>
</dbReference>
<sequence>MDRLNWVSSATKITMFVIWVLFCLGSTTAAVSRKAVPPPHDVVINQSQLSWNSTAKNVTFTVEYRSFSSDWTPIQACSNTPLTSCDFGLGRAEAEYGCVQVRVAARRNGETSESVEACSREGDPCTPNVTLTAAPGSLTVNLKRDHDLDKEHASNLKHRIYLGKKGGNLELYKDSISSEFIDGLEVGQQYCVTVAFVLHWEPLGPASCVQCETIPGFSGSKQTQIIVVSVVISGIFLLVGITYIHLFKSRKIKQLLQPPCTIPSFFQEPLSDRNRPFLAVSPTEEPYEVVCGLTPR</sequence>